<dbReference type="Proteomes" id="UP000295096">
    <property type="component" value="Unassembled WGS sequence"/>
</dbReference>
<dbReference type="AlphaFoldDB" id="A0A4R5Q6F1"/>
<name>A0A4R5Q6F1_9PROT</name>
<dbReference type="EMBL" id="SMSJ01000151">
    <property type="protein sequence ID" value="TDH58123.1"/>
    <property type="molecule type" value="Genomic_DNA"/>
</dbReference>
<keyword evidence="2" id="KW-1185">Reference proteome</keyword>
<accession>A0A4R5Q6F1</accession>
<protein>
    <submittedName>
        <fullName evidence="1">Uncharacterized protein</fullName>
    </submittedName>
</protein>
<reference evidence="1 2" key="1">
    <citation type="journal article" date="2016" name="J. Microbiol.">
        <title>Dankookia rubra gen. nov., sp. nov., an alphaproteobacterium isolated from sediment of a shallow stream.</title>
        <authorList>
            <person name="Kim W.H."/>
            <person name="Kim D.H."/>
            <person name="Kang K."/>
            <person name="Ahn T.Y."/>
        </authorList>
    </citation>
    <scope>NUCLEOTIDE SEQUENCE [LARGE SCALE GENOMIC DNA]</scope>
    <source>
        <strain evidence="1 2">JCM30602</strain>
    </source>
</reference>
<gene>
    <name evidence="1" type="ORF">E2C06_34180</name>
</gene>
<evidence type="ECO:0000313" key="2">
    <source>
        <dbReference type="Proteomes" id="UP000295096"/>
    </source>
</evidence>
<evidence type="ECO:0000313" key="1">
    <source>
        <dbReference type="EMBL" id="TDH58123.1"/>
    </source>
</evidence>
<proteinExistence type="predicted"/>
<sequence length="100" mass="10535">MRLTVAGVALDLAEAEPGEGAEPRVPGTFPAKRGGTAWCEPVAGAPRPRCLSADGIDLAGAAPYDGLARVMPEASDAYRHAERAAREAWRGIRKAELPRN</sequence>
<comment type="caution">
    <text evidence="1">The sequence shown here is derived from an EMBL/GenBank/DDBJ whole genome shotgun (WGS) entry which is preliminary data.</text>
</comment>
<organism evidence="1 2">
    <name type="scientific">Dankookia rubra</name>
    <dbReference type="NCBI Taxonomy" id="1442381"/>
    <lineage>
        <taxon>Bacteria</taxon>
        <taxon>Pseudomonadati</taxon>
        <taxon>Pseudomonadota</taxon>
        <taxon>Alphaproteobacteria</taxon>
        <taxon>Acetobacterales</taxon>
        <taxon>Roseomonadaceae</taxon>
        <taxon>Dankookia</taxon>
    </lineage>
</organism>